<protein>
    <submittedName>
        <fullName evidence="2">Conserved protein containing a Zn-ribbon-like motif, possibly RNA-binding</fullName>
    </submittedName>
</protein>
<dbReference type="InterPro" id="IPR010852">
    <property type="entry name" value="ABATE"/>
</dbReference>
<dbReference type="AlphaFoldDB" id="A0A1H1RN98"/>
<dbReference type="Proteomes" id="UP000199092">
    <property type="component" value="Chromosome I"/>
</dbReference>
<reference evidence="2 3" key="1">
    <citation type="submission" date="2016-10" db="EMBL/GenBank/DDBJ databases">
        <authorList>
            <person name="de Groot N.N."/>
        </authorList>
    </citation>
    <scope>NUCLEOTIDE SEQUENCE [LARGE SCALE GENOMIC DNA]</scope>
    <source>
        <strain evidence="2 3">DSM 21741</strain>
    </source>
</reference>
<dbReference type="PANTHER" id="PTHR35525:SF3">
    <property type="entry name" value="BLL6575 PROTEIN"/>
    <property type="match status" value="1"/>
</dbReference>
<evidence type="ECO:0000259" key="1">
    <source>
        <dbReference type="Pfam" id="PF11706"/>
    </source>
</evidence>
<evidence type="ECO:0000313" key="2">
    <source>
        <dbReference type="EMBL" id="SDS37251.1"/>
    </source>
</evidence>
<dbReference type="Gene3D" id="1.10.3300.10">
    <property type="entry name" value="Jann2411-like domain"/>
    <property type="match status" value="1"/>
</dbReference>
<keyword evidence="3" id="KW-1185">Reference proteome</keyword>
<dbReference type="STRING" id="546871.SAMN04488543_1604"/>
<dbReference type="PANTHER" id="PTHR35525">
    <property type="entry name" value="BLL6575 PROTEIN"/>
    <property type="match status" value="1"/>
</dbReference>
<feature type="domain" description="Zinc finger CGNR" evidence="1">
    <location>
        <begin position="129"/>
        <end position="172"/>
    </location>
</feature>
<accession>A0A1H1RN98</accession>
<dbReference type="InterPro" id="IPR021005">
    <property type="entry name" value="Znf_CGNR"/>
</dbReference>
<evidence type="ECO:0000313" key="3">
    <source>
        <dbReference type="Proteomes" id="UP000199092"/>
    </source>
</evidence>
<proteinExistence type="predicted"/>
<gene>
    <name evidence="2" type="ORF">SAMN04488543_1604</name>
</gene>
<organism evidence="2 3">
    <name type="scientific">Friedmanniella luteola</name>
    <dbReference type="NCBI Taxonomy" id="546871"/>
    <lineage>
        <taxon>Bacteria</taxon>
        <taxon>Bacillati</taxon>
        <taxon>Actinomycetota</taxon>
        <taxon>Actinomycetes</taxon>
        <taxon>Propionibacteriales</taxon>
        <taxon>Nocardioidaceae</taxon>
        <taxon>Friedmanniella</taxon>
    </lineage>
</organism>
<dbReference type="Pfam" id="PF11706">
    <property type="entry name" value="zf-CGNR"/>
    <property type="match status" value="1"/>
</dbReference>
<sequence>MQDLVLVEQFLNTLDERRFGRHGRDHPPTDELVSVPALARWLEARGRAAPARELGSDDVSAARALRAALRAACTGDRGSRAAEALAGFPLRLTADPSGDLRLAAVGDAAGLGAVVEAVAVSVATGRWARLKLCASPDCRWAFLDTSRNGGGRWCSMEVCGNRHKTRSYRQRRAS</sequence>
<name>A0A1H1RN98_9ACTN</name>
<dbReference type="SUPFAM" id="SSF160904">
    <property type="entry name" value="Jann2411-like"/>
    <property type="match status" value="1"/>
</dbReference>
<dbReference type="Pfam" id="PF07336">
    <property type="entry name" value="ABATE"/>
    <property type="match status" value="1"/>
</dbReference>
<dbReference type="InterPro" id="IPR023286">
    <property type="entry name" value="ABATE_dom_sf"/>
</dbReference>
<dbReference type="EMBL" id="LT629749">
    <property type="protein sequence ID" value="SDS37251.1"/>
    <property type="molecule type" value="Genomic_DNA"/>
</dbReference>